<protein>
    <submittedName>
        <fullName evidence="2">Uncharacterized protein</fullName>
    </submittedName>
</protein>
<dbReference type="EMBL" id="QTJW01000003">
    <property type="protein sequence ID" value="RGD71606.1"/>
    <property type="molecule type" value="Genomic_DNA"/>
</dbReference>
<gene>
    <name evidence="1" type="ORF">DWX31_04805</name>
    <name evidence="2" type="ORF">DXD79_25000</name>
</gene>
<proteinExistence type="predicted"/>
<comment type="caution">
    <text evidence="2">The sequence shown here is derived from an EMBL/GenBank/DDBJ whole genome shotgun (WGS) entry which is preliminary data.</text>
</comment>
<dbReference type="Proteomes" id="UP000263014">
    <property type="component" value="Unassembled WGS sequence"/>
</dbReference>
<evidence type="ECO:0000313" key="1">
    <source>
        <dbReference type="EMBL" id="RGD71606.1"/>
    </source>
</evidence>
<name>A0A374P0V5_9FIRM</name>
<dbReference type="AlphaFoldDB" id="A0A374P0V5"/>
<dbReference type="Proteomes" id="UP000261023">
    <property type="component" value="Unassembled WGS sequence"/>
</dbReference>
<evidence type="ECO:0000313" key="4">
    <source>
        <dbReference type="Proteomes" id="UP000263014"/>
    </source>
</evidence>
<evidence type="ECO:0000313" key="2">
    <source>
        <dbReference type="EMBL" id="RGI98799.1"/>
    </source>
</evidence>
<organism evidence="2 4">
    <name type="scientific">Hungatella hathewayi</name>
    <dbReference type="NCBI Taxonomy" id="154046"/>
    <lineage>
        <taxon>Bacteria</taxon>
        <taxon>Bacillati</taxon>
        <taxon>Bacillota</taxon>
        <taxon>Clostridia</taxon>
        <taxon>Lachnospirales</taxon>
        <taxon>Lachnospiraceae</taxon>
        <taxon>Hungatella</taxon>
    </lineage>
</organism>
<reference evidence="3 4" key="1">
    <citation type="submission" date="2018-08" db="EMBL/GenBank/DDBJ databases">
        <title>A genome reference for cultivated species of the human gut microbiota.</title>
        <authorList>
            <person name="Zou Y."/>
            <person name="Xue W."/>
            <person name="Luo G."/>
        </authorList>
    </citation>
    <scope>NUCLEOTIDE SEQUENCE [LARGE SCALE GENOMIC DNA]</scope>
    <source>
        <strain evidence="1 3">AF19-13AC</strain>
        <strain evidence="2 4">TM09-12</strain>
    </source>
</reference>
<sequence>MEYWIKSSHDKLFRYKKMQEEQLSIFLHGIQYKLKILAAAFNVDSYQPMKQFNQAEGWYSEP</sequence>
<dbReference type="EMBL" id="QSON01000015">
    <property type="protein sequence ID" value="RGI98799.1"/>
    <property type="molecule type" value="Genomic_DNA"/>
</dbReference>
<evidence type="ECO:0000313" key="3">
    <source>
        <dbReference type="Proteomes" id="UP000261023"/>
    </source>
</evidence>
<dbReference type="RefSeq" id="WP_025529416.1">
    <property type="nucleotide sequence ID" value="NZ_QSON01000015.1"/>
</dbReference>
<accession>A0A374P0V5</accession>